<accession>A0A7J6INV7</accession>
<dbReference type="AlphaFoldDB" id="A0A7J6INV7"/>
<sequence length="678" mass="75715">MASIYSRRLPSRCIRVLVLQPGAGPDPITTNLREASIDDPPSFHALSYVWGEPSQRGDIRCQGQQVSVTKSLFDALRHFRLPTEEVLIWADALCINQDDMEERAEQVQLMRDVYSRASLVVVWLGLDQDNETARAMPLMEAIYHACEDQALARGVELLSMAHFTIATEKMEGFAGVSISDIASTAQRLSLPKPDSKSWNALKWLLSRTWFTRVWCVQEIVLARSSRVYVGSHSFEWDRLGVTAAWLSEQNLANDYDVPSELDGIAWENAYSMFDKSELSELSFLEILLSFRDFNATNPRDKVYGLLGLINEATLEGFAGVDYRKTVAEVYIDVVKASVASSESLAPLCYAKHGVEYERTEFPSWVPRWDVSEDVGNILHSMSITAWEEGDKHGLPGLVDFQSSTDGKVRLSGVRFDTIAWITEVFDISHFKEDISPAEAKTHPFLEIWHRVSSAKSYPLFSSEDAPFGAVLEMGLTLTTNFTEGYEFVFDLEPDDRHRFYADYLTYIRKLFSVAGKTPDTYDPLEVALCEGDANRFRIAASRSCDQRRIFETASGFYGLAPACAKPGDVVVLLYGGPIPFVLRQTEDGWILLGDAFVGPLMPESDNESIRERECKWKHQSDNTITAILTVFEIGHVFEVAAPPTCALAADVVVITSFYLVILLAGSICPFAAGGNVEP</sequence>
<dbReference type="Pfam" id="PF06985">
    <property type="entry name" value="HET"/>
    <property type="match status" value="1"/>
</dbReference>
<protein>
    <submittedName>
        <fullName evidence="2">Heterokaryon incompatibility protein 6, OR allele</fullName>
    </submittedName>
</protein>
<name>A0A7J6INV7_COLFN</name>
<proteinExistence type="predicted"/>
<evidence type="ECO:0000259" key="1">
    <source>
        <dbReference type="Pfam" id="PF06985"/>
    </source>
</evidence>
<dbReference type="EMBL" id="ANPB02000008">
    <property type="protein sequence ID" value="KAF4477386.1"/>
    <property type="molecule type" value="Genomic_DNA"/>
</dbReference>
<dbReference type="Proteomes" id="UP000011096">
    <property type="component" value="Unassembled WGS sequence"/>
</dbReference>
<evidence type="ECO:0000313" key="3">
    <source>
        <dbReference type="Proteomes" id="UP000011096"/>
    </source>
</evidence>
<keyword evidence="3" id="KW-1185">Reference proteome</keyword>
<dbReference type="PANTHER" id="PTHR24148:SF64">
    <property type="entry name" value="HETEROKARYON INCOMPATIBILITY DOMAIN-CONTAINING PROTEIN"/>
    <property type="match status" value="1"/>
</dbReference>
<dbReference type="RefSeq" id="XP_031878500.2">
    <property type="nucleotide sequence ID" value="XM_032024906.2"/>
</dbReference>
<reference evidence="2 3" key="1">
    <citation type="submission" date="2012-08" db="EMBL/GenBank/DDBJ databases">
        <authorList>
            <person name="Gan P.H.P."/>
            <person name="Ikeda K."/>
            <person name="Irieda H."/>
            <person name="Narusaka M."/>
            <person name="O'Connell R.J."/>
            <person name="Narusaka Y."/>
            <person name="Takano Y."/>
            <person name="Kubo Y."/>
            <person name="Shirasu K."/>
        </authorList>
    </citation>
    <scope>NUCLEOTIDE SEQUENCE [LARGE SCALE GENOMIC DNA]</scope>
    <source>
        <strain evidence="2 3">Nara gc5</strain>
    </source>
</reference>
<dbReference type="InterPro" id="IPR052895">
    <property type="entry name" value="HetReg/Transcr_Mod"/>
</dbReference>
<dbReference type="OrthoDB" id="2288928at2759"/>
<dbReference type="GeneID" id="43609068"/>
<evidence type="ECO:0000313" key="2">
    <source>
        <dbReference type="EMBL" id="KAF4477386.1"/>
    </source>
</evidence>
<comment type="caution">
    <text evidence="2">The sequence shown here is derived from an EMBL/GenBank/DDBJ whole genome shotgun (WGS) entry which is preliminary data.</text>
</comment>
<dbReference type="InterPro" id="IPR010730">
    <property type="entry name" value="HET"/>
</dbReference>
<gene>
    <name evidence="2" type="ORF">CGGC5_v014099</name>
</gene>
<dbReference type="Pfam" id="PF26639">
    <property type="entry name" value="Het-6_barrel"/>
    <property type="match status" value="1"/>
</dbReference>
<dbReference type="PANTHER" id="PTHR24148">
    <property type="entry name" value="ANKYRIN REPEAT DOMAIN-CONTAINING PROTEIN 39 HOMOLOG-RELATED"/>
    <property type="match status" value="1"/>
</dbReference>
<feature type="domain" description="Heterokaryon incompatibility" evidence="1">
    <location>
        <begin position="43"/>
        <end position="218"/>
    </location>
</feature>
<organism evidence="2 3">
    <name type="scientific">Colletotrichum fructicola (strain Nara gc5)</name>
    <name type="common">Anthracnose fungus</name>
    <name type="synonym">Colletotrichum gloeosporioides (strain Nara gc5)</name>
    <dbReference type="NCBI Taxonomy" id="1213859"/>
    <lineage>
        <taxon>Eukaryota</taxon>
        <taxon>Fungi</taxon>
        <taxon>Dikarya</taxon>
        <taxon>Ascomycota</taxon>
        <taxon>Pezizomycotina</taxon>
        <taxon>Sordariomycetes</taxon>
        <taxon>Hypocreomycetidae</taxon>
        <taxon>Glomerellales</taxon>
        <taxon>Glomerellaceae</taxon>
        <taxon>Colletotrichum</taxon>
        <taxon>Colletotrichum gloeosporioides species complex</taxon>
    </lineage>
</organism>
<reference evidence="2 3" key="2">
    <citation type="submission" date="2020-04" db="EMBL/GenBank/DDBJ databases">
        <title>Genome sequencing and assembly of multiple isolates from the Colletotrichum gloeosporioides species complex.</title>
        <authorList>
            <person name="Gan P."/>
            <person name="Shirasu K."/>
        </authorList>
    </citation>
    <scope>NUCLEOTIDE SEQUENCE [LARGE SCALE GENOMIC DNA]</scope>
    <source>
        <strain evidence="2 3">Nara gc5</strain>
    </source>
</reference>
<dbReference type="InParanoid" id="A0A7J6INV7"/>